<evidence type="ECO:0000256" key="7">
    <source>
        <dbReference type="SAM" id="Phobius"/>
    </source>
</evidence>
<dbReference type="CDD" id="cd00130">
    <property type="entry name" value="PAS"/>
    <property type="match status" value="2"/>
</dbReference>
<keyword evidence="3 7" id="KW-0812">Transmembrane</keyword>
<feature type="region of interest" description="Disordered" evidence="6">
    <location>
        <begin position="1100"/>
        <end position="1119"/>
    </location>
</feature>
<dbReference type="SMART" id="SM01079">
    <property type="entry name" value="CHASE"/>
    <property type="match status" value="1"/>
</dbReference>
<dbReference type="Gene3D" id="3.30.450.20">
    <property type="entry name" value="PAS domain"/>
    <property type="match status" value="3"/>
</dbReference>
<gene>
    <name evidence="13" type="ORF">ThimaDRAFT_3060</name>
</gene>
<evidence type="ECO:0000256" key="3">
    <source>
        <dbReference type="ARBA" id="ARBA00022692"/>
    </source>
</evidence>
<dbReference type="STRING" id="768671.ThimaDRAFT_3060"/>
<dbReference type="Gene3D" id="3.20.20.450">
    <property type="entry name" value="EAL domain"/>
    <property type="match status" value="1"/>
</dbReference>
<feature type="domain" description="PAS" evidence="8">
    <location>
        <begin position="430"/>
        <end position="500"/>
    </location>
</feature>
<protein>
    <submittedName>
        <fullName evidence="13">Diguanylate cyclase/phosphodiesterase with PAS/PAC sensor(S)</fullName>
    </submittedName>
</protein>
<dbReference type="InterPro" id="IPR013655">
    <property type="entry name" value="PAS_fold_3"/>
</dbReference>
<dbReference type="PROSITE" id="PS50839">
    <property type="entry name" value="CHASE"/>
    <property type="match status" value="1"/>
</dbReference>
<dbReference type="SUPFAM" id="SSF141868">
    <property type="entry name" value="EAL domain-like"/>
    <property type="match status" value="1"/>
</dbReference>
<proteinExistence type="predicted"/>
<keyword evidence="4 7" id="KW-1133">Transmembrane helix</keyword>
<feature type="domain" description="PAC" evidence="9">
    <location>
        <begin position="376"/>
        <end position="429"/>
    </location>
</feature>
<dbReference type="InterPro" id="IPR035919">
    <property type="entry name" value="EAL_sf"/>
</dbReference>
<comment type="cofactor">
    <cofactor evidence="1">
        <name>Mg(2+)</name>
        <dbReference type="ChEBI" id="CHEBI:18420"/>
    </cofactor>
</comment>
<dbReference type="InterPro" id="IPR052155">
    <property type="entry name" value="Biofilm_reg_signaling"/>
</dbReference>
<dbReference type="SMART" id="SM00091">
    <property type="entry name" value="PAS"/>
    <property type="match status" value="3"/>
</dbReference>
<dbReference type="GO" id="GO:0007165">
    <property type="term" value="P:signal transduction"/>
    <property type="evidence" value="ECO:0007669"/>
    <property type="project" value="UniProtKB-ARBA"/>
</dbReference>
<dbReference type="InterPro" id="IPR006189">
    <property type="entry name" value="CHASE_dom"/>
</dbReference>
<evidence type="ECO:0000313" key="14">
    <source>
        <dbReference type="Proteomes" id="UP000005459"/>
    </source>
</evidence>
<feature type="compositionally biased region" description="Basic and acidic residues" evidence="6">
    <location>
        <begin position="1109"/>
        <end position="1119"/>
    </location>
</feature>
<dbReference type="SMART" id="SM00052">
    <property type="entry name" value="EAL"/>
    <property type="match status" value="1"/>
</dbReference>
<dbReference type="Pfam" id="PF00990">
    <property type="entry name" value="GGDEF"/>
    <property type="match status" value="1"/>
</dbReference>
<dbReference type="Pfam" id="PF03924">
    <property type="entry name" value="CHASE"/>
    <property type="match status" value="1"/>
</dbReference>
<dbReference type="PROSITE" id="PS50113">
    <property type="entry name" value="PAC"/>
    <property type="match status" value="3"/>
</dbReference>
<dbReference type="SMART" id="SM00267">
    <property type="entry name" value="GGDEF"/>
    <property type="match status" value="1"/>
</dbReference>
<feature type="domain" description="GGDEF" evidence="12">
    <location>
        <begin position="707"/>
        <end position="845"/>
    </location>
</feature>
<name>F9UDV8_9GAMM</name>
<sequence>MRDRDTPTITSSWRIALATLFGALVFSAGVVIHTEQEHVQLMRADTAVLAREYANSIASTIDRALSATHTLAALVHQGQGRISDFQEIGKAMLHHYPGVDGLFLAPDGVIRDGVPLAEGERVIGLDVLNDPVRGPDARLALETKRLTLSSPSTMVQGGTGIIGRLPVFIDDAQGNPAFWGFTIVRLPFPDVLATSRLSQLVERGMAYSLWTREPATGEVRIIEASTVEPVAPVQAQLEVPNATWTLSISPIDGWSDPLALGVRIGLGLLFSVLLATLAKLLADARSQKARLAMKVAERTAELRAREAELERAEQIAQVGSWDFDLQSNRSTNSAVASRITGVPPDSPVSLEHFLETIHPLDREAVATAWQAALRGEPYDVEHRTLINGRLQWLRQRAVLEFDTDGRALRAAGTVEDITERKTAEQALSDSEANLRRIVETAREGIWMIDAENRTTFVNPRMAELLGCPTEQMIGRPPFDFMDPEMRRLVERKLVERREGNTDQYELRLTRLDGSQLWTLLSTNPLKDAAGRYIGTLGMLTDISARKQAEAELRIAAIAFEAQEGMLVTDAEERILRVNEAFTRITGYTAEEAVGQTPRLLHSGRHDTHFFAQMWAHIERNGYWEGEIWNRRKNGEVFPEWLAITAVRDDLGYVSHYVGTLNDISQRKEDEAAIRRLAFYDPLTGLANRRLLLDRLNQTLAAAARTGQDGALIFIDLDNFKLLNDTRGHQVGDLLLEEVAQRLTETVRKSDSVARLGGDEFVVLLQDLGEDPAQAAAMAEGVSEKIIAVLGMPYRLAGEEHTSTPSLGIAMFNREPHTAEEILKHADLAMYQAKAAGRNRLRFYDPKMQASVNQRAALERELRHAIGEGQLVLHYQSQVDGQGRVSGAEALLRWRHPERGLIPPAQFIGLAESLGLALPLGRWVLASACAQLAEWARRPETAGLTLAVNTSGAHFRRPELVEDIRRALAESGANPKRLRLELAEATLLDDPDDSLGKMIALKETGVGFTLDNFGSGYCSLSYLKRLPLDQLKIAPAFVREVLEDCEDDATADSFVALAESLGLALMAEGVETEAQRDYLAHHGCQIFQGFLFGLPGPPDALLPAGAQPPKRREGEAGETS</sequence>
<dbReference type="AlphaFoldDB" id="F9UDV8"/>
<dbReference type="PATRIC" id="fig|768671.3.peg.3238"/>
<reference evidence="13 14" key="1">
    <citation type="submission" date="2011-06" db="EMBL/GenBank/DDBJ databases">
        <title>The draft genome of Thiocapsa marina 5811.</title>
        <authorList>
            <consortium name="US DOE Joint Genome Institute (JGI-PGF)"/>
            <person name="Lucas S."/>
            <person name="Han J."/>
            <person name="Cheng J.-F."/>
            <person name="Goodwin L."/>
            <person name="Pitluck S."/>
            <person name="Peters L."/>
            <person name="Land M.L."/>
            <person name="Hauser L."/>
            <person name="Vogl K."/>
            <person name="Liu Z."/>
            <person name="Imhoff J."/>
            <person name="Thiel V."/>
            <person name="Frigaard N.-U."/>
            <person name="Bryant D."/>
            <person name="Woyke T.J."/>
        </authorList>
    </citation>
    <scope>NUCLEOTIDE SEQUENCE [LARGE SCALE GENOMIC DNA]</scope>
    <source>
        <strain evidence="13 14">5811</strain>
    </source>
</reference>
<feature type="domain" description="PAC" evidence="9">
    <location>
        <begin position="502"/>
        <end position="554"/>
    </location>
</feature>
<feature type="transmembrane region" description="Helical" evidence="7">
    <location>
        <begin position="12"/>
        <end position="33"/>
    </location>
</feature>
<dbReference type="InterPro" id="IPR000160">
    <property type="entry name" value="GGDEF_dom"/>
</dbReference>
<dbReference type="Gene3D" id="3.30.70.270">
    <property type="match status" value="1"/>
</dbReference>
<dbReference type="GO" id="GO:0003824">
    <property type="term" value="F:catalytic activity"/>
    <property type="evidence" value="ECO:0007669"/>
    <property type="project" value="UniProtKB-ARBA"/>
</dbReference>
<dbReference type="InterPro" id="IPR042240">
    <property type="entry name" value="CHASE_sf"/>
</dbReference>
<evidence type="ECO:0000259" key="12">
    <source>
        <dbReference type="PROSITE" id="PS50887"/>
    </source>
</evidence>
<evidence type="ECO:0000256" key="2">
    <source>
        <dbReference type="ARBA" id="ARBA00004370"/>
    </source>
</evidence>
<evidence type="ECO:0000256" key="5">
    <source>
        <dbReference type="ARBA" id="ARBA00023136"/>
    </source>
</evidence>
<dbReference type="eggNOG" id="COG5001">
    <property type="taxonomic scope" value="Bacteria"/>
</dbReference>
<dbReference type="PROSITE" id="PS50883">
    <property type="entry name" value="EAL"/>
    <property type="match status" value="1"/>
</dbReference>
<dbReference type="InterPro" id="IPR000700">
    <property type="entry name" value="PAS-assoc_C"/>
</dbReference>
<feature type="domain" description="PAC" evidence="9">
    <location>
        <begin position="623"/>
        <end position="675"/>
    </location>
</feature>
<dbReference type="InterPro" id="IPR001633">
    <property type="entry name" value="EAL_dom"/>
</dbReference>
<comment type="subcellular location">
    <subcellularLocation>
        <location evidence="2">Membrane</location>
    </subcellularLocation>
</comment>
<organism evidence="13 14">
    <name type="scientific">Thiocapsa marina 5811</name>
    <dbReference type="NCBI Taxonomy" id="768671"/>
    <lineage>
        <taxon>Bacteria</taxon>
        <taxon>Pseudomonadati</taxon>
        <taxon>Pseudomonadota</taxon>
        <taxon>Gammaproteobacteria</taxon>
        <taxon>Chromatiales</taxon>
        <taxon>Chromatiaceae</taxon>
        <taxon>Thiocapsa</taxon>
    </lineage>
</organism>
<dbReference type="PROSITE" id="PS50887">
    <property type="entry name" value="GGDEF"/>
    <property type="match status" value="1"/>
</dbReference>
<dbReference type="CDD" id="cd01948">
    <property type="entry name" value="EAL"/>
    <property type="match status" value="1"/>
</dbReference>
<dbReference type="PANTHER" id="PTHR44757:SF2">
    <property type="entry name" value="BIOFILM ARCHITECTURE MAINTENANCE PROTEIN MBAA"/>
    <property type="match status" value="1"/>
</dbReference>
<dbReference type="EMBL" id="AFWV01000010">
    <property type="protein sequence ID" value="EGV17515.1"/>
    <property type="molecule type" value="Genomic_DNA"/>
</dbReference>
<dbReference type="PANTHER" id="PTHR44757">
    <property type="entry name" value="DIGUANYLATE CYCLASE DGCP"/>
    <property type="match status" value="1"/>
</dbReference>
<evidence type="ECO:0000256" key="4">
    <source>
        <dbReference type="ARBA" id="ARBA00022989"/>
    </source>
</evidence>
<feature type="domain" description="CHASE" evidence="10">
    <location>
        <begin position="115"/>
        <end position="200"/>
    </location>
</feature>
<evidence type="ECO:0000259" key="8">
    <source>
        <dbReference type="PROSITE" id="PS50112"/>
    </source>
</evidence>
<accession>F9UDV8</accession>
<evidence type="ECO:0000259" key="9">
    <source>
        <dbReference type="PROSITE" id="PS50113"/>
    </source>
</evidence>
<dbReference type="Pfam" id="PF08447">
    <property type="entry name" value="PAS_3"/>
    <property type="match status" value="1"/>
</dbReference>
<evidence type="ECO:0000259" key="10">
    <source>
        <dbReference type="PROSITE" id="PS50839"/>
    </source>
</evidence>
<dbReference type="GO" id="GO:0016020">
    <property type="term" value="C:membrane"/>
    <property type="evidence" value="ECO:0007669"/>
    <property type="project" value="UniProtKB-SubCell"/>
</dbReference>
<feature type="domain" description="PAS" evidence="8">
    <location>
        <begin position="305"/>
        <end position="376"/>
    </location>
</feature>
<dbReference type="InterPro" id="IPR035965">
    <property type="entry name" value="PAS-like_dom_sf"/>
</dbReference>
<dbReference type="SMART" id="SM00086">
    <property type="entry name" value="PAC"/>
    <property type="match status" value="3"/>
</dbReference>
<dbReference type="Gene3D" id="2.10.70.100">
    <property type="match status" value="1"/>
</dbReference>
<dbReference type="Pfam" id="PF13426">
    <property type="entry name" value="PAS_9"/>
    <property type="match status" value="1"/>
</dbReference>
<dbReference type="OrthoDB" id="8553030at2"/>
<dbReference type="NCBIfam" id="TIGR00254">
    <property type="entry name" value="GGDEF"/>
    <property type="match status" value="1"/>
</dbReference>
<feature type="domain" description="EAL" evidence="11">
    <location>
        <begin position="854"/>
        <end position="1108"/>
    </location>
</feature>
<dbReference type="SUPFAM" id="SSF55073">
    <property type="entry name" value="Nucleotide cyclase"/>
    <property type="match status" value="1"/>
</dbReference>
<dbReference type="InterPro" id="IPR000014">
    <property type="entry name" value="PAS"/>
</dbReference>
<dbReference type="Pfam" id="PF00563">
    <property type="entry name" value="EAL"/>
    <property type="match status" value="1"/>
</dbReference>
<dbReference type="NCBIfam" id="TIGR00229">
    <property type="entry name" value="sensory_box"/>
    <property type="match status" value="3"/>
</dbReference>
<dbReference type="Pfam" id="PF00989">
    <property type="entry name" value="PAS"/>
    <property type="match status" value="1"/>
</dbReference>
<dbReference type="RefSeq" id="WP_007193932.1">
    <property type="nucleotide sequence ID" value="NZ_AFWV01000010.1"/>
</dbReference>
<dbReference type="Gene3D" id="3.30.450.350">
    <property type="entry name" value="CHASE domain"/>
    <property type="match status" value="1"/>
</dbReference>
<keyword evidence="14" id="KW-1185">Reference proteome</keyword>
<dbReference type="GO" id="GO:0006355">
    <property type="term" value="P:regulation of DNA-templated transcription"/>
    <property type="evidence" value="ECO:0007669"/>
    <property type="project" value="InterPro"/>
</dbReference>
<dbReference type="InterPro" id="IPR029787">
    <property type="entry name" value="Nucleotide_cyclase"/>
</dbReference>
<dbReference type="SUPFAM" id="SSF55785">
    <property type="entry name" value="PYP-like sensor domain (PAS domain)"/>
    <property type="match status" value="3"/>
</dbReference>
<evidence type="ECO:0000259" key="11">
    <source>
        <dbReference type="PROSITE" id="PS50883"/>
    </source>
</evidence>
<feature type="domain" description="PAS" evidence="8">
    <location>
        <begin position="550"/>
        <end position="596"/>
    </location>
</feature>
<dbReference type="InterPro" id="IPR043128">
    <property type="entry name" value="Rev_trsase/Diguanyl_cyclase"/>
</dbReference>
<evidence type="ECO:0000313" key="13">
    <source>
        <dbReference type="EMBL" id="EGV17515.1"/>
    </source>
</evidence>
<dbReference type="FunFam" id="3.30.70.270:FF:000001">
    <property type="entry name" value="Diguanylate cyclase domain protein"/>
    <property type="match status" value="1"/>
</dbReference>
<dbReference type="PROSITE" id="PS50112">
    <property type="entry name" value="PAS"/>
    <property type="match status" value="3"/>
</dbReference>
<dbReference type="InterPro" id="IPR001610">
    <property type="entry name" value="PAC"/>
</dbReference>
<evidence type="ECO:0000256" key="1">
    <source>
        <dbReference type="ARBA" id="ARBA00001946"/>
    </source>
</evidence>
<keyword evidence="5 7" id="KW-0472">Membrane</keyword>
<dbReference type="Proteomes" id="UP000005459">
    <property type="component" value="Unassembled WGS sequence"/>
</dbReference>
<dbReference type="InterPro" id="IPR013767">
    <property type="entry name" value="PAS_fold"/>
</dbReference>
<evidence type="ECO:0000256" key="6">
    <source>
        <dbReference type="SAM" id="MobiDB-lite"/>
    </source>
</evidence>
<dbReference type="CDD" id="cd01949">
    <property type="entry name" value="GGDEF"/>
    <property type="match status" value="1"/>
</dbReference>